<name>A0A8J7QH68_9BACT</name>
<evidence type="ECO:0000256" key="1">
    <source>
        <dbReference type="SAM" id="MobiDB-lite"/>
    </source>
</evidence>
<dbReference type="Proteomes" id="UP000664417">
    <property type="component" value="Unassembled WGS sequence"/>
</dbReference>
<sequence length="172" mass="18548">MVDSRSMEPHQNPADDASLSADQQAVEIPEDPDFDQAFKGLPEIKVPQSFLPSVMFQVYEKHAREKIVLWQVALIAVLLLAGAGAFLSLDVLAHMEVGGHLSFGQAFSDKVDTVLQSFDQVIAAFGTLVSISWSLAKGAGGHLVKETHPLVLVGGVAVLVGLFVAVRRFLDR</sequence>
<accession>A0A8J7QH68</accession>
<evidence type="ECO:0000313" key="3">
    <source>
        <dbReference type="EMBL" id="MBO1320105.1"/>
    </source>
</evidence>
<evidence type="ECO:0000256" key="2">
    <source>
        <dbReference type="SAM" id="Phobius"/>
    </source>
</evidence>
<dbReference type="EMBL" id="JAFREP010000015">
    <property type="protein sequence ID" value="MBO1320105.1"/>
    <property type="molecule type" value="Genomic_DNA"/>
</dbReference>
<gene>
    <name evidence="3" type="ORF">J3U88_16640</name>
</gene>
<feature type="region of interest" description="Disordered" evidence="1">
    <location>
        <begin position="1"/>
        <end position="22"/>
    </location>
</feature>
<keyword evidence="4" id="KW-1185">Reference proteome</keyword>
<reference evidence="3" key="1">
    <citation type="submission" date="2021-03" db="EMBL/GenBank/DDBJ databases">
        <authorList>
            <person name="Wang G."/>
        </authorList>
    </citation>
    <scope>NUCLEOTIDE SEQUENCE</scope>
    <source>
        <strain evidence="3">KCTC 12899</strain>
    </source>
</reference>
<evidence type="ECO:0000313" key="4">
    <source>
        <dbReference type="Proteomes" id="UP000664417"/>
    </source>
</evidence>
<organism evidence="3 4">
    <name type="scientific">Acanthopleuribacter pedis</name>
    <dbReference type="NCBI Taxonomy" id="442870"/>
    <lineage>
        <taxon>Bacteria</taxon>
        <taxon>Pseudomonadati</taxon>
        <taxon>Acidobacteriota</taxon>
        <taxon>Holophagae</taxon>
        <taxon>Acanthopleuribacterales</taxon>
        <taxon>Acanthopleuribacteraceae</taxon>
        <taxon>Acanthopleuribacter</taxon>
    </lineage>
</organism>
<feature type="transmembrane region" description="Helical" evidence="2">
    <location>
        <begin position="150"/>
        <end position="170"/>
    </location>
</feature>
<comment type="caution">
    <text evidence="3">The sequence shown here is derived from an EMBL/GenBank/DDBJ whole genome shotgun (WGS) entry which is preliminary data.</text>
</comment>
<keyword evidence="2" id="KW-0812">Transmembrane</keyword>
<keyword evidence="2" id="KW-1133">Transmembrane helix</keyword>
<dbReference type="AlphaFoldDB" id="A0A8J7QH68"/>
<feature type="transmembrane region" description="Helical" evidence="2">
    <location>
        <begin position="67"/>
        <end position="89"/>
    </location>
</feature>
<keyword evidence="2" id="KW-0472">Membrane</keyword>
<proteinExistence type="predicted"/>
<dbReference type="RefSeq" id="WP_207860057.1">
    <property type="nucleotide sequence ID" value="NZ_JAFREP010000015.1"/>
</dbReference>
<protein>
    <submittedName>
        <fullName evidence="3">Uncharacterized protein</fullName>
    </submittedName>
</protein>